<dbReference type="InterPro" id="IPR046830">
    <property type="entry name" value="Calmod_bind_M"/>
</dbReference>
<evidence type="ECO:0000256" key="4">
    <source>
        <dbReference type="ARBA" id="ARBA00023125"/>
    </source>
</evidence>
<organism evidence="12">
    <name type="scientific">Manihot esculenta</name>
    <name type="common">Cassava</name>
    <name type="synonym">Jatropha manihot</name>
    <dbReference type="NCBI Taxonomy" id="3983"/>
    <lineage>
        <taxon>Eukaryota</taxon>
        <taxon>Viridiplantae</taxon>
        <taxon>Streptophyta</taxon>
        <taxon>Embryophyta</taxon>
        <taxon>Tracheophyta</taxon>
        <taxon>Spermatophyta</taxon>
        <taxon>Magnoliopsida</taxon>
        <taxon>eudicotyledons</taxon>
        <taxon>Gunneridae</taxon>
        <taxon>Pentapetalae</taxon>
        <taxon>rosids</taxon>
        <taxon>fabids</taxon>
        <taxon>Malpighiales</taxon>
        <taxon>Euphorbiaceae</taxon>
        <taxon>Crotonoideae</taxon>
        <taxon>Manihoteae</taxon>
        <taxon>Manihot</taxon>
    </lineage>
</organism>
<name>A0A199UBP4_MANES</name>
<sequence>MAAKRFLDESGSDPDHPYEKRMRTTPSFASVITKAITVNSLQSLCSALEPMLRRVVNEEVESSLRLRSSRPFTRSPSLRIQAPEPLPSSLQLMFSKNLSLPIFTGSKIADIDGASLQILLLDTRGDQAVPASLPPAVKVEIVVLDADFPSDDRNTWTSKEFDNNILKERTGKRPLLAGDCLMVTLRDGIATVGEIEFTDNSSWIRGRKFRLGARVVPGSSNGVRIREAMTEAFVVKDHRGELYKKHHPPMLNDEVWRLEKIGKGGAFHKKLAAEAIDSVQELLKLFTVNQPKLRRILGPGMSEKIWEATIKHAKTCELGNKLYMYHGQNFSVTLNPICQVVGAIINGHTYFARDLPRINRGFIQNLVNQAYANWSSLEEVVGVSSEIALLTQGEELVEEYPNHHHPQAYIEMGDQYQPDQLF</sequence>
<dbReference type="OMA" id="DHQIVPV"/>
<proteinExistence type="inferred from homology"/>
<feature type="domain" description="Calmodulin binding protein C-terminal" evidence="11">
    <location>
        <begin position="321"/>
        <end position="380"/>
    </location>
</feature>
<dbReference type="EMBL" id="KV450535">
    <property type="protein sequence ID" value="OAY22046.1"/>
    <property type="molecule type" value="Genomic_DNA"/>
</dbReference>
<dbReference type="GO" id="GO:0005634">
    <property type="term" value="C:nucleus"/>
    <property type="evidence" value="ECO:0007669"/>
    <property type="project" value="UniProtKB-SubCell"/>
</dbReference>
<evidence type="ECO:0000259" key="11">
    <source>
        <dbReference type="Pfam" id="PF20452"/>
    </source>
</evidence>
<dbReference type="Pfam" id="PF20451">
    <property type="entry name" value="Calmod_bind_M"/>
    <property type="match status" value="1"/>
</dbReference>
<evidence type="ECO:0000256" key="6">
    <source>
        <dbReference type="ARBA" id="ARBA00023163"/>
    </source>
</evidence>
<feature type="domain" description="Calmodulin binding protein-like N-terminal" evidence="9">
    <location>
        <begin position="90"/>
        <end position="238"/>
    </location>
</feature>
<evidence type="ECO:0000259" key="9">
    <source>
        <dbReference type="Pfam" id="PF07887"/>
    </source>
</evidence>
<keyword evidence="5" id="KW-0010">Activator</keyword>
<evidence type="ECO:0000256" key="1">
    <source>
        <dbReference type="ARBA" id="ARBA00004123"/>
    </source>
</evidence>
<feature type="region of interest" description="Disordered" evidence="8">
    <location>
        <begin position="1"/>
        <end position="22"/>
    </location>
</feature>
<evidence type="ECO:0000313" key="12">
    <source>
        <dbReference type="EMBL" id="OAY22046.1"/>
    </source>
</evidence>
<dbReference type="PANTHER" id="PTHR31713:SF42">
    <property type="entry name" value="PROTEIN SAR DEFICIENT 1"/>
    <property type="match status" value="1"/>
</dbReference>
<keyword evidence="7" id="KW-0539">Nucleus</keyword>
<dbReference type="Gramene" id="Manes.05G126656.1.v8.1">
    <property type="protein sequence ID" value="Manes.05G126656.1.v8.1.CDS"/>
    <property type="gene ID" value="Manes.05G126656.v8.1"/>
</dbReference>
<evidence type="ECO:0000256" key="5">
    <source>
        <dbReference type="ARBA" id="ARBA00023159"/>
    </source>
</evidence>
<dbReference type="AlphaFoldDB" id="A0A199UBP4"/>
<feature type="domain" description="Calmodulin binding protein central" evidence="10">
    <location>
        <begin position="250"/>
        <end position="316"/>
    </location>
</feature>
<evidence type="ECO:0000259" key="10">
    <source>
        <dbReference type="Pfam" id="PF20451"/>
    </source>
</evidence>
<dbReference type="STRING" id="3983.A0A199UBP4"/>
<keyword evidence="6" id="KW-0804">Transcription</keyword>
<keyword evidence="4" id="KW-0238">DNA-binding</keyword>
<dbReference type="InterPro" id="IPR046831">
    <property type="entry name" value="Calmodulin_bind_N"/>
</dbReference>
<evidence type="ECO:0000256" key="7">
    <source>
        <dbReference type="ARBA" id="ARBA00023242"/>
    </source>
</evidence>
<protein>
    <submittedName>
        <fullName evidence="12">Uncharacterized protein</fullName>
    </submittedName>
</protein>
<dbReference type="GO" id="GO:0003677">
    <property type="term" value="F:DNA binding"/>
    <property type="evidence" value="ECO:0007669"/>
    <property type="project" value="UniProtKB-KW"/>
</dbReference>
<dbReference type="Pfam" id="PF20452">
    <property type="entry name" value="Calmod_bind_C"/>
    <property type="match status" value="1"/>
</dbReference>
<evidence type="ECO:0000256" key="8">
    <source>
        <dbReference type="SAM" id="MobiDB-lite"/>
    </source>
</evidence>
<dbReference type="InterPro" id="IPR012416">
    <property type="entry name" value="CBP60"/>
</dbReference>
<dbReference type="OrthoDB" id="757051at2759"/>
<comment type="similarity">
    <text evidence="2">Belongs to the plant ACBP60 protein family.</text>
</comment>
<accession>A0A199UBP4</accession>
<evidence type="ECO:0000256" key="3">
    <source>
        <dbReference type="ARBA" id="ARBA00023015"/>
    </source>
</evidence>
<keyword evidence="3" id="KW-0805">Transcription regulation</keyword>
<dbReference type="GO" id="GO:0005516">
    <property type="term" value="F:calmodulin binding"/>
    <property type="evidence" value="ECO:0007669"/>
    <property type="project" value="InterPro"/>
</dbReference>
<dbReference type="InterPro" id="IPR046829">
    <property type="entry name" value="Calmod_bind_C"/>
</dbReference>
<evidence type="ECO:0000256" key="2">
    <source>
        <dbReference type="ARBA" id="ARBA00007214"/>
    </source>
</evidence>
<dbReference type="PANTHER" id="PTHR31713">
    <property type="entry name" value="OS02G0177800 PROTEIN"/>
    <property type="match status" value="1"/>
</dbReference>
<reference evidence="12" key="1">
    <citation type="submission" date="2016-02" db="EMBL/GenBank/DDBJ databases">
        <title>WGS assembly of Manihot esculenta.</title>
        <authorList>
            <person name="Bredeson J.V."/>
            <person name="Prochnik S.E."/>
            <person name="Lyons J.B."/>
            <person name="Schmutz J."/>
            <person name="Grimwood J."/>
            <person name="Vrebalov J."/>
            <person name="Bart R.S."/>
            <person name="Amuge T."/>
            <person name="Ferguson M.E."/>
            <person name="Green R."/>
            <person name="Putnam N."/>
            <person name="Stites J."/>
            <person name="Rounsley S."/>
            <person name="Rokhsar D.S."/>
        </authorList>
    </citation>
    <scope>NUCLEOTIDE SEQUENCE [LARGE SCALE GENOMIC DNA]</scope>
    <source>
        <tissue evidence="12">Leaf</tissue>
    </source>
</reference>
<comment type="subcellular location">
    <subcellularLocation>
        <location evidence="1">Nucleus</location>
    </subcellularLocation>
</comment>
<dbReference type="Pfam" id="PF07887">
    <property type="entry name" value="Calmodulin_bind"/>
    <property type="match status" value="1"/>
</dbReference>
<gene>
    <name evidence="12" type="ORF">MANES_S034100</name>
</gene>